<gene>
    <name evidence="4" type="ORF">Acr_16g0003920</name>
</gene>
<dbReference type="Gene3D" id="1.25.40.20">
    <property type="entry name" value="Ankyrin repeat-containing domain"/>
    <property type="match status" value="1"/>
</dbReference>
<dbReference type="PANTHER" id="PTHR24128:SF61">
    <property type="entry name" value="ANKYRIN REPEAT-CONTAINING PROTEIN BDA1-LIKE"/>
    <property type="match status" value="1"/>
</dbReference>
<dbReference type="InterPro" id="IPR026961">
    <property type="entry name" value="PGG_dom"/>
</dbReference>
<dbReference type="SUPFAM" id="SSF48403">
    <property type="entry name" value="Ankyrin repeat"/>
    <property type="match status" value="1"/>
</dbReference>
<dbReference type="AlphaFoldDB" id="A0A7J0G0P4"/>
<dbReference type="PROSITE" id="PS50297">
    <property type="entry name" value="ANK_REP_REGION"/>
    <property type="match status" value="2"/>
</dbReference>
<evidence type="ECO:0000313" key="5">
    <source>
        <dbReference type="Proteomes" id="UP000585474"/>
    </source>
</evidence>
<name>A0A7J0G0P4_9ERIC</name>
<dbReference type="Proteomes" id="UP000585474">
    <property type="component" value="Unassembled WGS sequence"/>
</dbReference>
<dbReference type="PANTHER" id="PTHR24128">
    <property type="entry name" value="HOMEOBOX PROTEIN WARIAI"/>
    <property type="match status" value="1"/>
</dbReference>
<dbReference type="InterPro" id="IPR036770">
    <property type="entry name" value="Ankyrin_rpt-contain_sf"/>
</dbReference>
<keyword evidence="5" id="KW-1185">Reference proteome</keyword>
<feature type="transmembrane region" description="Helical" evidence="2">
    <location>
        <begin position="396"/>
        <end position="416"/>
    </location>
</feature>
<dbReference type="SMART" id="SM00248">
    <property type="entry name" value="ANK"/>
    <property type="match status" value="5"/>
</dbReference>
<dbReference type="Pfam" id="PF13962">
    <property type="entry name" value="PGG"/>
    <property type="match status" value="1"/>
</dbReference>
<keyword evidence="2" id="KW-0472">Membrane</keyword>
<keyword evidence="2" id="KW-1133">Transmembrane helix</keyword>
<evidence type="ECO:0000256" key="1">
    <source>
        <dbReference type="PROSITE-ProRule" id="PRU00023"/>
    </source>
</evidence>
<dbReference type="PROSITE" id="PS50088">
    <property type="entry name" value="ANK_REPEAT"/>
    <property type="match status" value="2"/>
</dbReference>
<evidence type="ECO:0000259" key="3">
    <source>
        <dbReference type="Pfam" id="PF13962"/>
    </source>
</evidence>
<feature type="transmembrane region" description="Helical" evidence="2">
    <location>
        <begin position="452"/>
        <end position="472"/>
    </location>
</feature>
<comment type="caution">
    <text evidence="4">The sequence shown here is derived from an EMBL/GenBank/DDBJ whole genome shotgun (WGS) entry which is preliminary data.</text>
</comment>
<proteinExistence type="predicted"/>
<accession>A0A7J0G0P4</accession>
<dbReference type="OrthoDB" id="674805at2759"/>
<keyword evidence="2" id="KW-0812">Transmembrane</keyword>
<feature type="domain" description="PGG" evidence="3">
    <location>
        <begin position="340"/>
        <end position="440"/>
    </location>
</feature>
<protein>
    <recommendedName>
        <fullName evidence="3">PGG domain-containing protein</fullName>
    </recommendedName>
</protein>
<reference evidence="4 5" key="1">
    <citation type="submission" date="2019-07" db="EMBL/GenBank/DDBJ databases">
        <title>De Novo Assembly of kiwifruit Actinidia rufa.</title>
        <authorList>
            <person name="Sugita-Konishi S."/>
            <person name="Sato K."/>
            <person name="Mori E."/>
            <person name="Abe Y."/>
            <person name="Kisaki G."/>
            <person name="Hamano K."/>
            <person name="Suezawa K."/>
            <person name="Otani M."/>
            <person name="Fukuda T."/>
            <person name="Manabe T."/>
            <person name="Gomi K."/>
            <person name="Tabuchi M."/>
            <person name="Akimitsu K."/>
            <person name="Kataoka I."/>
        </authorList>
    </citation>
    <scope>NUCLEOTIDE SEQUENCE [LARGE SCALE GENOMIC DNA]</scope>
    <source>
        <strain evidence="5">cv. Fuchu</strain>
    </source>
</reference>
<sequence length="490" mass="53940">MDRRLMEAARTGNVDALMKLLEEDPLLLHSFALAGGGCETPLHIASMAGQLHFVQQILKLRQHQFETELNQDGFSPLHIASVNGYLEIVKELLKVVGGLHLCRLQGREGRIPLHCAAIKGRVQVMKELLDASPDSVEDVTARRESALHLAVKNNQFQGLRLLVAHLNHFKKEGVLNNKDGQGNTILHLAVSRKQYEARILWLDQFFMSSIEKDFPFICESVDEQVVDSLLGEHSDTKAAVDVNSLNNNGLTALDCLLLFQSEAGTERSRRFLGKRAVAKPETCMLQWHKQAVQSATKIRITSQLHQSSHVVLWRNKCPPLESGTGSWDRENGTGIRTPSEIRNAMLVVTGLIATATSQAALSPPGGVWQDDSIHAPTKAHTAGKSIMASMHTVPNFLFLCFNSVGFFASVNMIFVLTSGFPLQLELQIAMFALIVTYNASLTALAPSSDSSVFFFISSIITPFMIPIATVVARNYPKGPRKCTSRPLQSA</sequence>
<keyword evidence="1" id="KW-0040">ANK repeat</keyword>
<feature type="repeat" description="ANK" evidence="1">
    <location>
        <begin position="72"/>
        <end position="94"/>
    </location>
</feature>
<feature type="transmembrane region" description="Helical" evidence="2">
    <location>
        <begin position="428"/>
        <end position="446"/>
    </location>
</feature>
<feature type="repeat" description="ANK" evidence="1">
    <location>
        <begin position="108"/>
        <end position="134"/>
    </location>
</feature>
<evidence type="ECO:0000256" key="2">
    <source>
        <dbReference type="SAM" id="Phobius"/>
    </source>
</evidence>
<dbReference type="EMBL" id="BJWL01000016">
    <property type="protein sequence ID" value="GFZ03768.1"/>
    <property type="molecule type" value="Genomic_DNA"/>
</dbReference>
<dbReference type="Pfam" id="PF12796">
    <property type="entry name" value="Ank_2"/>
    <property type="match status" value="2"/>
</dbReference>
<organism evidence="4 5">
    <name type="scientific">Actinidia rufa</name>
    <dbReference type="NCBI Taxonomy" id="165716"/>
    <lineage>
        <taxon>Eukaryota</taxon>
        <taxon>Viridiplantae</taxon>
        <taxon>Streptophyta</taxon>
        <taxon>Embryophyta</taxon>
        <taxon>Tracheophyta</taxon>
        <taxon>Spermatophyta</taxon>
        <taxon>Magnoliopsida</taxon>
        <taxon>eudicotyledons</taxon>
        <taxon>Gunneridae</taxon>
        <taxon>Pentapetalae</taxon>
        <taxon>asterids</taxon>
        <taxon>Ericales</taxon>
        <taxon>Actinidiaceae</taxon>
        <taxon>Actinidia</taxon>
    </lineage>
</organism>
<evidence type="ECO:0000313" key="4">
    <source>
        <dbReference type="EMBL" id="GFZ03768.1"/>
    </source>
</evidence>
<dbReference type="InterPro" id="IPR002110">
    <property type="entry name" value="Ankyrin_rpt"/>
</dbReference>